<dbReference type="OrthoDB" id="3797628at2759"/>
<evidence type="ECO:0000313" key="23">
    <source>
        <dbReference type="RefSeq" id="XP_046592871.1"/>
    </source>
</evidence>
<dbReference type="GO" id="GO:0003723">
    <property type="term" value="F:RNA binding"/>
    <property type="evidence" value="ECO:0007669"/>
    <property type="project" value="TreeGrafter"/>
</dbReference>
<evidence type="ECO:0000256" key="2">
    <source>
        <dbReference type="ARBA" id="ARBA00004620"/>
    </source>
</evidence>
<evidence type="ECO:0000256" key="16">
    <source>
        <dbReference type="ARBA" id="ARBA00023136"/>
    </source>
</evidence>
<dbReference type="PROSITE" id="PS51434">
    <property type="entry name" value="NUP_C"/>
    <property type="match status" value="1"/>
</dbReference>
<evidence type="ECO:0000313" key="20">
    <source>
        <dbReference type="Proteomes" id="UP000829291"/>
    </source>
</evidence>
<keyword evidence="13" id="KW-0653">Protein transport</keyword>
<keyword evidence="6" id="KW-0813">Transport</keyword>
<dbReference type="GO" id="GO:0006508">
    <property type="term" value="P:proteolysis"/>
    <property type="evidence" value="ECO:0007669"/>
    <property type="project" value="UniProtKB-KW"/>
</dbReference>
<dbReference type="GO" id="GO:0017056">
    <property type="term" value="F:structural constituent of nuclear pore"/>
    <property type="evidence" value="ECO:0007669"/>
    <property type="project" value="InterPro"/>
</dbReference>
<dbReference type="GeneID" id="107221875"/>
<feature type="region of interest" description="Disordered" evidence="18">
    <location>
        <begin position="747"/>
        <end position="803"/>
    </location>
</feature>
<dbReference type="InterPro" id="IPR007230">
    <property type="entry name" value="Nup98_auto-Pept-S59_dom"/>
</dbReference>
<dbReference type="Gene3D" id="1.10.10.2360">
    <property type="match status" value="1"/>
</dbReference>
<name>A0A6J0BPJ7_NEOLC</name>
<evidence type="ECO:0000256" key="4">
    <source>
        <dbReference type="ARBA" id="ARBA00008926"/>
    </source>
</evidence>
<dbReference type="CTD" id="42816"/>
<dbReference type="GO" id="GO:0031965">
    <property type="term" value="C:nuclear membrane"/>
    <property type="evidence" value="ECO:0007669"/>
    <property type="project" value="UniProtKB-SubCell"/>
</dbReference>
<feature type="compositionally biased region" description="Polar residues" evidence="18">
    <location>
        <begin position="769"/>
        <end position="778"/>
    </location>
</feature>
<evidence type="ECO:0000256" key="1">
    <source>
        <dbReference type="ARBA" id="ARBA00004567"/>
    </source>
</evidence>
<dbReference type="FunFam" id="1.10.10.2360:FF:000001">
    <property type="entry name" value="Nuclear pore complex protein Nup98-Nup96"/>
    <property type="match status" value="1"/>
</dbReference>
<keyword evidence="17" id="KW-0539">Nucleus</keyword>
<keyword evidence="16" id="KW-0472">Membrane</keyword>
<evidence type="ECO:0000313" key="21">
    <source>
        <dbReference type="RefSeq" id="XP_015516519.1"/>
    </source>
</evidence>
<dbReference type="GO" id="GO:0008139">
    <property type="term" value="F:nuclear localization sequence binding"/>
    <property type="evidence" value="ECO:0007669"/>
    <property type="project" value="TreeGrafter"/>
</dbReference>
<dbReference type="GO" id="GO:0051028">
    <property type="term" value="P:mRNA transport"/>
    <property type="evidence" value="ECO:0007669"/>
    <property type="project" value="UniProtKB-KW"/>
</dbReference>
<feature type="compositionally biased region" description="Low complexity" evidence="18">
    <location>
        <begin position="779"/>
        <end position="788"/>
    </location>
</feature>
<accession>A0A6J0BPJ7</accession>
<keyword evidence="20" id="KW-1185">Reference proteome</keyword>
<dbReference type="GO" id="GO:0006606">
    <property type="term" value="P:protein import into nucleus"/>
    <property type="evidence" value="ECO:0007669"/>
    <property type="project" value="UniProtKB-ARBA"/>
</dbReference>
<evidence type="ECO:0000256" key="5">
    <source>
        <dbReference type="ARBA" id="ARBA00013472"/>
    </source>
</evidence>
<keyword evidence="11" id="KW-0509">mRNA transport</keyword>
<evidence type="ECO:0000313" key="22">
    <source>
        <dbReference type="RefSeq" id="XP_046592870.1"/>
    </source>
</evidence>
<keyword evidence="14" id="KW-0811">Translocation</keyword>
<keyword evidence="8" id="KW-0677">Repeat</keyword>
<dbReference type="FunCoup" id="A0A6J0BPJ7">
    <property type="interactions" value="2390"/>
</dbReference>
<evidence type="ECO:0000256" key="14">
    <source>
        <dbReference type="ARBA" id="ARBA00023010"/>
    </source>
</evidence>
<dbReference type="SUPFAM" id="SSF82215">
    <property type="entry name" value="C-terminal autoproteolytic domain of nucleoporin nup98"/>
    <property type="match status" value="1"/>
</dbReference>
<dbReference type="InterPro" id="IPR036903">
    <property type="entry name" value="Nup98_auto-Pept-S59_dom_sf"/>
</dbReference>
<evidence type="ECO:0000256" key="8">
    <source>
        <dbReference type="ARBA" id="ARBA00022737"/>
    </source>
</evidence>
<dbReference type="InterPro" id="IPR021967">
    <property type="entry name" value="Nup98_C"/>
</dbReference>
<evidence type="ECO:0000256" key="11">
    <source>
        <dbReference type="ARBA" id="ARBA00022816"/>
    </source>
</evidence>
<dbReference type="GO" id="GO:0005654">
    <property type="term" value="C:nucleoplasm"/>
    <property type="evidence" value="ECO:0007669"/>
    <property type="project" value="UniProtKB-SubCell"/>
</dbReference>
<organism evidence="20 21">
    <name type="scientific">Neodiprion lecontei</name>
    <name type="common">Redheaded pine sawfly</name>
    <dbReference type="NCBI Taxonomy" id="441921"/>
    <lineage>
        <taxon>Eukaryota</taxon>
        <taxon>Metazoa</taxon>
        <taxon>Ecdysozoa</taxon>
        <taxon>Arthropoda</taxon>
        <taxon>Hexapoda</taxon>
        <taxon>Insecta</taxon>
        <taxon>Pterygota</taxon>
        <taxon>Neoptera</taxon>
        <taxon>Endopterygota</taxon>
        <taxon>Hymenoptera</taxon>
        <taxon>Tenthredinoidea</taxon>
        <taxon>Diprionidae</taxon>
        <taxon>Diprioninae</taxon>
        <taxon>Neodiprion</taxon>
    </lineage>
</organism>
<dbReference type="RefSeq" id="XP_046592871.1">
    <property type="nucleotide sequence ID" value="XM_046736915.1"/>
</dbReference>
<evidence type="ECO:0000256" key="12">
    <source>
        <dbReference type="ARBA" id="ARBA00022825"/>
    </source>
</evidence>
<evidence type="ECO:0000256" key="17">
    <source>
        <dbReference type="ARBA" id="ARBA00023242"/>
    </source>
</evidence>
<comment type="similarity">
    <text evidence="4">Belongs to the nucleoporin GLFG family.</text>
</comment>
<dbReference type="GO" id="GO:0008236">
    <property type="term" value="F:serine-type peptidase activity"/>
    <property type="evidence" value="ECO:0007669"/>
    <property type="project" value="UniProtKB-KW"/>
</dbReference>
<dbReference type="InParanoid" id="A0A6J0BPJ7"/>
<evidence type="ECO:0000256" key="13">
    <source>
        <dbReference type="ARBA" id="ARBA00022927"/>
    </source>
</evidence>
<dbReference type="Gene3D" id="3.30.1610.10">
    <property type="entry name" value="Peptidase S59, nucleoporin"/>
    <property type="match status" value="1"/>
</dbReference>
<dbReference type="Pfam" id="PF21240">
    <property type="entry name" value="Nup98_GLEBS"/>
    <property type="match status" value="1"/>
</dbReference>
<feature type="compositionally biased region" description="Basic and acidic residues" evidence="18">
    <location>
        <begin position="683"/>
        <end position="703"/>
    </location>
</feature>
<keyword evidence="9" id="KW-0378">Hydrolase</keyword>
<keyword evidence="7" id="KW-0645">Protease</keyword>
<evidence type="ECO:0000256" key="6">
    <source>
        <dbReference type="ARBA" id="ARBA00022448"/>
    </source>
</evidence>
<feature type="region of interest" description="Disordered" evidence="18">
    <location>
        <begin position="1"/>
        <end position="33"/>
    </location>
</feature>
<dbReference type="RefSeq" id="XP_046592870.1">
    <property type="nucleotide sequence ID" value="XM_046736914.1"/>
</dbReference>
<protein>
    <recommendedName>
        <fullName evidence="5">Nuclear pore complex protein Nup98-Nup96</fullName>
    </recommendedName>
</protein>
<dbReference type="RefSeq" id="XP_015516519.1">
    <property type="nucleotide sequence ID" value="XM_015661033.1"/>
</dbReference>
<feature type="domain" description="Peptidase S59" evidence="19">
    <location>
        <begin position="815"/>
        <end position="956"/>
    </location>
</feature>
<dbReference type="Pfam" id="PF12110">
    <property type="entry name" value="Nup96"/>
    <property type="match status" value="1"/>
</dbReference>
<dbReference type="PANTHER" id="PTHR23198:SF6">
    <property type="entry name" value="NUCLEAR PORE COMPLEX PROTEIN NUP98-NUP96"/>
    <property type="match status" value="1"/>
</dbReference>
<evidence type="ECO:0000256" key="3">
    <source>
        <dbReference type="ARBA" id="ARBA00004642"/>
    </source>
</evidence>
<evidence type="ECO:0000256" key="15">
    <source>
        <dbReference type="ARBA" id="ARBA00023132"/>
    </source>
</evidence>
<dbReference type="KEGG" id="nlo:107221875"/>
<dbReference type="GO" id="GO:0034398">
    <property type="term" value="P:telomere tethering at nuclear periphery"/>
    <property type="evidence" value="ECO:0007669"/>
    <property type="project" value="TreeGrafter"/>
</dbReference>
<dbReference type="Pfam" id="PF04096">
    <property type="entry name" value="Nucleoporin2"/>
    <property type="match status" value="1"/>
</dbReference>
<feature type="region of interest" description="Disordered" evidence="18">
    <location>
        <begin position="683"/>
        <end position="735"/>
    </location>
</feature>
<dbReference type="GO" id="GO:0000973">
    <property type="term" value="P:post-transcriptional tethering of RNA polymerase II gene DNA at nuclear periphery"/>
    <property type="evidence" value="ECO:0007669"/>
    <property type="project" value="TreeGrafter"/>
</dbReference>
<dbReference type="Proteomes" id="UP000829291">
    <property type="component" value="Chromosome 4"/>
</dbReference>
<comment type="subcellular location">
    <subcellularLocation>
        <location evidence="2">Nucleus membrane</location>
        <topology evidence="2">Peripheral membrane protein</topology>
        <orientation evidence="2">Nucleoplasmic side</orientation>
    </subcellularLocation>
    <subcellularLocation>
        <location evidence="1">Nucleus</location>
        <location evidence="1">Nuclear pore complex</location>
    </subcellularLocation>
    <subcellularLocation>
        <location evidence="3">Nucleus</location>
        <location evidence="3">Nucleoplasm</location>
    </subcellularLocation>
</comment>
<evidence type="ECO:0000256" key="9">
    <source>
        <dbReference type="ARBA" id="ARBA00022801"/>
    </source>
</evidence>
<reference evidence="21" key="1">
    <citation type="submission" date="2025-04" db="UniProtKB">
        <authorList>
            <consortium name="RefSeq"/>
        </authorList>
    </citation>
    <scope>IDENTIFICATION</scope>
    <source>
        <tissue evidence="22 23">Thorax and Abdomen</tissue>
        <tissue evidence="21">Whole body</tissue>
    </source>
</reference>
<evidence type="ECO:0000256" key="10">
    <source>
        <dbReference type="ARBA" id="ARBA00022813"/>
    </source>
</evidence>
<evidence type="ECO:0000259" key="19">
    <source>
        <dbReference type="PROSITE" id="PS51434"/>
    </source>
</evidence>
<evidence type="ECO:0000256" key="7">
    <source>
        <dbReference type="ARBA" id="ARBA00022670"/>
    </source>
</evidence>
<evidence type="ECO:0000256" key="18">
    <source>
        <dbReference type="SAM" id="MobiDB-lite"/>
    </source>
</evidence>
<dbReference type="GO" id="GO:0044614">
    <property type="term" value="C:nuclear pore cytoplasmic filaments"/>
    <property type="evidence" value="ECO:0007669"/>
    <property type="project" value="TreeGrafter"/>
</dbReference>
<dbReference type="PANTHER" id="PTHR23198">
    <property type="entry name" value="NUCLEOPORIN"/>
    <property type="match status" value="1"/>
</dbReference>
<dbReference type="FunFam" id="3.30.1610.10:FF:000001">
    <property type="entry name" value="Nuclear pore complex protein Nup98-Nup96"/>
    <property type="match status" value="1"/>
</dbReference>
<keyword evidence="12" id="KW-0720">Serine protease</keyword>
<proteinExistence type="inferred from homology"/>
<dbReference type="InterPro" id="IPR037665">
    <property type="entry name" value="Nucleoporin_S59-like"/>
</dbReference>
<feature type="compositionally biased region" description="Polar residues" evidence="18">
    <location>
        <begin position="704"/>
        <end position="713"/>
    </location>
</feature>
<keyword evidence="15" id="KW-0906">Nuclear pore complex</keyword>
<keyword evidence="10" id="KW-0068">Autocatalytic cleavage</keyword>
<sequence>MFGQSANTSFGGFGAGTQSSPFSQSPFGKPITTTSFGGTAAPVFGSTNNSLFGAKPAGATTGGLFGNTAATPAFGQPATSQSSFGGFSNPNTNTGLFGNQQNANTSLFGTSNPTPAFGQGTKPAGFGFGSSAGTGLFGQTQQPTQQTAPSLFAPSNTAANTSLFGATTGFAGNNTAGGMSGTVVKFNPLTGTDTMIKNGVTQTISTRHYCITCMKEYEGKSLEELRLEDYTAGRKGQVQGTQTTGLFGSAAQPSLFSNTGVNTSTANTGFGATTTGFGGTSQPTANTGLFGKPIAGFGAAATTSSAFPFNSTTTTSNPFGANAQAKPFGAAAPTPLFGNANTSQTAATGFGTNNTSAFGSFGAVQPNQSIGLFNQNKPAFNMPASTASTGFGGFGQNTATNTSGGLFGVKPSGTTGFGTAPSFGATPAPAFGTGTGFGSTQNTGTSLFNSSFKPAGQPGFSFGATPSTSTGLGVSSGLNLGTGSLLFGQPKPGGLFSTPGTNTNFNTTGNFGLGSNFGANNNTMGSGLGTMGGGMGTNPAQQNSGANQVHQQILALVSAPFGDSPLLKNLLPASGKTEDLLKPTNATTRALNSPQYKITTNNSSPKIKARAVTNAQLSKKSLFEGLEEEDPALQEAFQPRANAKRLVLRPKPISTGDAQSLDRVATSPTVTESVRVKRDVLENANKENHQQDDIRRPADDRRSSTSWLKSSLQRPAKLPEDEFEGQPTLFRGSDNLEEGLDNTVAELRPQNKPQSLPQSPKLLAAGDSAVNSPSNIDRSTLNSSNSSDTSDEQDETAAISQTEQEPNAACITLRRAGYYTIPPLDKLEEYVCGDTCVVPNFTVGRKGYGNVYFPDLIDIYGLNLDEIVHFRNKEVIIYPDDDQKPPMGQGLNRRAQVTLDRVWPHDKTLHEPITDPERLSAMNYEGKLRRVSAKHDTRFLEYRPETGSWVFKVDHFSKYGLSDSDEEDEDIPANADLKKLKAIMKPRVNAAGPVNKQLVPPVTDAKLQKKHSFLKRTSQEVQDSTLSFQSDTLNETDMALNEFYTNDQENDRSLALSPSAIFARVRGTDSHKLQLMKASFFDTDDEDIDDGTYKTQLNFLPKSSTKIISSTETMEAMEDDQMVPSGHVPTLRSNLSMQQDNSFLAKESRIMKDKKLAEVTDISHAKTSRLIQAFPPPIVKPATVVLQFSSEVLPLKESIVGKLNARCVADIGIQMGRSFRVGWGPDLTLVSLSTQKQAAIVPLHGKFSDLGSYVSGRLSNDTTSSIVQRLQIVGGGGDDVEHIETFKESIVGHLRIQLNHCILGHEGDCPVVGAGAGPATLHAHCNLAQELADSSNSDPLASYTSHVWNLSVALWGNLPDIQPESDEMKHQNVMVRREALSEWLENVIMETVLKETPEDDPSDKTILSLLSAHKLEDACKIAREAGDHCSALLMAQLGGPPSVRELIKQQLAMWQHTEVDTELSPDKLKLFMLVAGEPLICIKNGCVNVCEDLEWKQALGFHLWYVCPPTASVTDAVSLYESAFDASETESYASAPSPEYQEEDYEAEISSGKKVRDLCFHLLKLYCSGNHPLEKLLNPLTHTADPLDYRLSWLIQQVLVALGYSHLSSHVAAITHMNFAAQLETYGLWHWAIFVVLHLEDTGRRRSAVVDLLSRHVELDERSDYMKREEFLREELGIPSMWINKAKAIKAGAMKRYGEAAWYLIHGEQWNAAHELIIEHLAADAIINENLDYLNSLLSPLVPTECSSTINGWAHRGQLLWDYMLINEEIEALLAGNTDSTSIGYKLELLQPQLSLLCAKINQFPCPTAKHRLCQAEIAKRTAHLARNLVLLQSNGKNSTSRILAHLVTQLPLPEDYAQQELRHIVNLYVNEIGAR</sequence>
<dbReference type="Gene3D" id="1.25.40.690">
    <property type="match status" value="1"/>
</dbReference>
<dbReference type="GO" id="GO:0006405">
    <property type="term" value="P:RNA export from nucleus"/>
    <property type="evidence" value="ECO:0007669"/>
    <property type="project" value="TreeGrafter"/>
</dbReference>
<gene>
    <name evidence="21 22 23" type="primary">LOC107221875</name>
</gene>